<evidence type="ECO:0000313" key="1">
    <source>
        <dbReference type="EMBL" id="AHD03029.1"/>
    </source>
</evidence>
<dbReference type="KEGG" id="lmd:METH_09005"/>
<dbReference type="PATRIC" id="fig|999552.6.peg.1800"/>
<protein>
    <submittedName>
        <fullName evidence="1">Uncharacterized protein</fullName>
    </submittedName>
</protein>
<sequence>MISRNKPLPLIARHLHAALRMELLIREFRKRIVAPGGTVIGDPVCRGTSDPLCKHTKAMMDFLRKATYELSAVPLEPDALGFECEKKHCV</sequence>
<name>V9VZ29_9RHOB</name>
<keyword evidence="2" id="KW-1185">Reference proteome</keyword>
<evidence type="ECO:0000313" key="2">
    <source>
        <dbReference type="Proteomes" id="UP000018780"/>
    </source>
</evidence>
<dbReference type="RefSeq" id="WP_024090056.1">
    <property type="nucleotide sequence ID" value="NC_023135.1"/>
</dbReference>
<dbReference type="HOGENOM" id="CLU_2437217_0_0_5"/>
<dbReference type="OrthoDB" id="1113830at2"/>
<gene>
    <name evidence="1" type="ORF">METH_09005</name>
</gene>
<accession>V9VZ29</accession>
<dbReference type="Proteomes" id="UP000018780">
    <property type="component" value="Chromosome"/>
</dbReference>
<dbReference type="EMBL" id="CP006773">
    <property type="protein sequence ID" value="AHD03029.1"/>
    <property type="molecule type" value="Genomic_DNA"/>
</dbReference>
<dbReference type="AlphaFoldDB" id="V9VZ29"/>
<dbReference type="STRING" id="999552.METH_09005"/>
<reference evidence="1 2" key="1">
    <citation type="submission" date="2013-09" db="EMBL/GenBank/DDBJ databases">
        <authorList>
            <consortium name="DOE Joint Genome Institute"/>
            <person name="Klenk H.-P."/>
            <person name="Huntemann M."/>
            <person name="Han J."/>
            <person name="Chen A."/>
            <person name="Kyrpides N."/>
            <person name="Mavromatis K."/>
            <person name="Markowitz V."/>
            <person name="Palaniappan K."/>
            <person name="Ivanova N."/>
            <person name="Schaumberg A."/>
            <person name="Pati A."/>
            <person name="Liolios K."/>
            <person name="Nordberg H.P."/>
            <person name="Cantor M.N."/>
            <person name="Hua S.X."/>
            <person name="Woyke T."/>
        </authorList>
    </citation>
    <scope>NUCLEOTIDE SEQUENCE [LARGE SCALE GENOMIC DNA]</scope>
    <source>
        <strain evidence="1 2">DSM 14336</strain>
    </source>
</reference>
<organism evidence="1 2">
    <name type="scientific">Leisingera methylohalidivorans DSM 14336</name>
    <dbReference type="NCBI Taxonomy" id="999552"/>
    <lineage>
        <taxon>Bacteria</taxon>
        <taxon>Pseudomonadati</taxon>
        <taxon>Pseudomonadota</taxon>
        <taxon>Alphaproteobacteria</taxon>
        <taxon>Rhodobacterales</taxon>
        <taxon>Roseobacteraceae</taxon>
        <taxon>Leisingera</taxon>
    </lineage>
</organism>
<proteinExistence type="predicted"/>